<dbReference type="EMBL" id="KQ086288">
    <property type="protein sequence ID" value="KLO05588.1"/>
    <property type="molecule type" value="Genomic_DNA"/>
</dbReference>
<gene>
    <name evidence="3" type="ORF">SCHPADRAFT_946790</name>
</gene>
<feature type="region of interest" description="Disordered" evidence="2">
    <location>
        <begin position="270"/>
        <end position="336"/>
    </location>
</feature>
<keyword evidence="1" id="KW-0175">Coiled coil</keyword>
<dbReference type="AlphaFoldDB" id="A0A0H2R7V5"/>
<feature type="compositionally biased region" description="Basic and acidic residues" evidence="2">
    <location>
        <begin position="434"/>
        <end position="444"/>
    </location>
</feature>
<feature type="coiled-coil region" evidence="1">
    <location>
        <begin position="151"/>
        <end position="223"/>
    </location>
</feature>
<name>A0A0H2R7V5_9AGAM</name>
<keyword evidence="4" id="KW-1185">Reference proteome</keyword>
<protein>
    <submittedName>
        <fullName evidence="3">Uncharacterized protein</fullName>
    </submittedName>
</protein>
<evidence type="ECO:0000256" key="1">
    <source>
        <dbReference type="SAM" id="Coils"/>
    </source>
</evidence>
<evidence type="ECO:0000256" key="2">
    <source>
        <dbReference type="SAM" id="MobiDB-lite"/>
    </source>
</evidence>
<feature type="compositionally biased region" description="Polar residues" evidence="2">
    <location>
        <begin position="450"/>
        <end position="460"/>
    </location>
</feature>
<feature type="compositionally biased region" description="Basic and acidic residues" evidence="2">
    <location>
        <begin position="121"/>
        <end position="131"/>
    </location>
</feature>
<reference evidence="3 4" key="1">
    <citation type="submission" date="2015-04" db="EMBL/GenBank/DDBJ databases">
        <title>Complete genome sequence of Schizopora paradoxa KUC8140, a cosmopolitan wood degrader in East Asia.</title>
        <authorList>
            <consortium name="DOE Joint Genome Institute"/>
            <person name="Min B."/>
            <person name="Park H."/>
            <person name="Jang Y."/>
            <person name="Kim J.-J."/>
            <person name="Kim K.H."/>
            <person name="Pangilinan J."/>
            <person name="Lipzen A."/>
            <person name="Riley R."/>
            <person name="Grigoriev I.V."/>
            <person name="Spatafora J.W."/>
            <person name="Choi I.-G."/>
        </authorList>
    </citation>
    <scope>NUCLEOTIDE SEQUENCE [LARGE SCALE GENOMIC DNA]</scope>
    <source>
        <strain evidence="3 4">KUC8140</strain>
    </source>
</reference>
<sequence length="854" mass="97222">MSDAFPEQPGNLNLKAIPDSQLDLERGPSPDTTMIGPLVDPPIDVDSLSPQNYQLVRSGSAIEPDLEKGLPMGDTAEMPTETFSFGLNLLGGVSGRAASTTSDSIRAEGPYLLARDPRKRGHDDPESPNKLDRVRVVDGTKGKLYDAVKQATQLKKRNALLKENLHAQNDACLQLDSALIQQQKAHRDQSVVLAAAQNEVMALKSAVQSADQVEKNYKDQLEEDLKLQTSAFTETVREMESKAAAKQLDLQRQSDVVTEQNIELAKKLKETQDAEERQREELRRVQDQSSDLRERLREMEAAEEKRRLLATKVAERQQAEADKQKEEDRAAEERREAEVEKLREQFEAKAREDKRAYEEKIEELVRSRDQLGGVHKDATGDGDARSVPMQIDDVERSSFSVQNAHRTTVEDEVEVEPDQQLAEVASHHSTTHGDSSDTSKERRFVVPSLNKPSRSSAADTRNSRRVPPTQSAKRPSNSKPPPQSTDATPGDHPRSRPTPPLRPESDTEMRNGDGAVTDANVPVDQADTEEGEGGKSKKPPKDRKARKTHTAFITSVIRKEFNIVSETAFRWHNAATVDEVNEYNESEGEEGIGPQRFDIRFDFSPGSVANFWNYACAELLLDKTTVKYPKKPLEHSEYVEMVIDKLKRLKHHYSDARPKFMNGIQETGEDVLNRFEASDKVKDEHDRANTRMKTKFAMRDKIVTKELDLCSPDSVERKYWIFLRDMLDKLQVQGMSSDETDFDEVTKEKVFRVNVLLWRKDISENLAFIDEKRDDDLHFSTRGSRGFKKIANRKFYSRRAAVKGLPRAFYDDSWFKKIDERRRSLTLKVSRKDFKWLDEQEMRDFRSSHAKRTT</sequence>
<feature type="compositionally biased region" description="Polar residues" evidence="2">
    <location>
        <begin position="397"/>
        <end position="406"/>
    </location>
</feature>
<evidence type="ECO:0000313" key="3">
    <source>
        <dbReference type="EMBL" id="KLO05588.1"/>
    </source>
</evidence>
<proteinExistence type="predicted"/>
<accession>A0A0H2R7V5</accession>
<feature type="region of interest" description="Disordered" evidence="2">
    <location>
        <begin position="365"/>
        <end position="549"/>
    </location>
</feature>
<evidence type="ECO:0000313" key="4">
    <source>
        <dbReference type="Proteomes" id="UP000053477"/>
    </source>
</evidence>
<feature type="compositionally biased region" description="Polar residues" evidence="2">
    <location>
        <begin position="468"/>
        <end position="477"/>
    </location>
</feature>
<feature type="region of interest" description="Disordered" evidence="2">
    <location>
        <begin position="101"/>
        <end position="131"/>
    </location>
</feature>
<feature type="region of interest" description="Disordered" evidence="2">
    <location>
        <begin position="1"/>
        <end position="40"/>
    </location>
</feature>
<dbReference type="STRING" id="27342.A0A0H2R7V5"/>
<organism evidence="3 4">
    <name type="scientific">Schizopora paradoxa</name>
    <dbReference type="NCBI Taxonomy" id="27342"/>
    <lineage>
        <taxon>Eukaryota</taxon>
        <taxon>Fungi</taxon>
        <taxon>Dikarya</taxon>
        <taxon>Basidiomycota</taxon>
        <taxon>Agaricomycotina</taxon>
        <taxon>Agaricomycetes</taxon>
        <taxon>Hymenochaetales</taxon>
        <taxon>Schizoporaceae</taxon>
        <taxon>Schizopora</taxon>
    </lineage>
</organism>
<feature type="compositionally biased region" description="Basic and acidic residues" evidence="2">
    <location>
        <begin position="365"/>
        <end position="384"/>
    </location>
</feature>
<dbReference type="InParanoid" id="A0A0H2R7V5"/>
<dbReference type="OrthoDB" id="2673516at2759"/>
<dbReference type="Proteomes" id="UP000053477">
    <property type="component" value="Unassembled WGS sequence"/>
</dbReference>
<feature type="compositionally biased region" description="Basic residues" evidence="2">
    <location>
        <begin position="536"/>
        <end position="549"/>
    </location>
</feature>